<reference evidence="6 7" key="1">
    <citation type="journal article" date="2010" name="Int. J. Syst. Evol. Microbiol.">
        <title>Sphingopyxis bauzanensis sp. nov., a psychrophilic bacterium isolated from soil.</title>
        <authorList>
            <person name="Zhang D.C."/>
            <person name="Liu H.C."/>
            <person name="Xin Y.H."/>
            <person name="Zhou Y.G."/>
            <person name="Schinner F."/>
            <person name="Margesin R."/>
        </authorList>
    </citation>
    <scope>NUCLEOTIDE SEQUENCE [LARGE SCALE GENOMIC DNA]</scope>
    <source>
        <strain evidence="6 7">DSM 22271</strain>
    </source>
</reference>
<dbReference type="InterPro" id="IPR002569">
    <property type="entry name" value="Met_Sox_Rdtase_MsrA_dom"/>
</dbReference>
<organism evidence="6 7">
    <name type="scientific">Sphingopyxis bauzanensis</name>
    <dbReference type="NCBI Taxonomy" id="651663"/>
    <lineage>
        <taxon>Bacteria</taxon>
        <taxon>Pseudomonadati</taxon>
        <taxon>Pseudomonadota</taxon>
        <taxon>Alphaproteobacteria</taxon>
        <taxon>Sphingomonadales</taxon>
        <taxon>Sphingomonadaceae</taxon>
        <taxon>Sphingopyxis</taxon>
    </lineage>
</organism>
<feature type="domain" description="Peptide methionine sulphoxide reductase MsrA" evidence="5">
    <location>
        <begin position="92"/>
        <end position="244"/>
    </location>
</feature>
<dbReference type="SUPFAM" id="SSF55068">
    <property type="entry name" value="Peptide methionine sulfoxide reductase"/>
    <property type="match status" value="1"/>
</dbReference>
<keyword evidence="7" id="KW-1185">Reference proteome</keyword>
<comment type="similarity">
    <text evidence="4">Belongs to the MsrA Met sulfoxide reductase family.</text>
</comment>
<evidence type="ECO:0000256" key="4">
    <source>
        <dbReference type="HAMAP-Rule" id="MF_01401"/>
    </source>
</evidence>
<dbReference type="HAMAP" id="MF_01401">
    <property type="entry name" value="MsrA"/>
    <property type="match status" value="1"/>
</dbReference>
<dbReference type="Pfam" id="PF01625">
    <property type="entry name" value="PMSR"/>
    <property type="match status" value="1"/>
</dbReference>
<proteinExistence type="inferred from homology"/>
<keyword evidence="1 4" id="KW-0560">Oxidoreductase</keyword>
<evidence type="ECO:0000313" key="7">
    <source>
        <dbReference type="Proteomes" id="UP000197361"/>
    </source>
</evidence>
<dbReference type="GO" id="GO:0008113">
    <property type="term" value="F:peptide-methionine (S)-S-oxide reductase activity"/>
    <property type="evidence" value="ECO:0007669"/>
    <property type="project" value="UniProtKB-UniRule"/>
</dbReference>
<evidence type="ECO:0000313" key="6">
    <source>
        <dbReference type="EMBL" id="OWQ94709.1"/>
    </source>
</evidence>
<feature type="active site" evidence="4">
    <location>
        <position position="99"/>
    </location>
</feature>
<evidence type="ECO:0000256" key="1">
    <source>
        <dbReference type="ARBA" id="ARBA00023002"/>
    </source>
</evidence>
<gene>
    <name evidence="4 6" type="primary">msrA</name>
    <name evidence="6" type="ORF">CDQ92_16715</name>
</gene>
<comment type="catalytic activity">
    <reaction evidence="2 4">
        <text>L-methionyl-[protein] + [thioredoxin]-disulfide + H2O = L-methionyl-(S)-S-oxide-[protein] + [thioredoxin]-dithiol</text>
        <dbReference type="Rhea" id="RHEA:14217"/>
        <dbReference type="Rhea" id="RHEA-COMP:10698"/>
        <dbReference type="Rhea" id="RHEA-COMP:10700"/>
        <dbReference type="Rhea" id="RHEA-COMP:12313"/>
        <dbReference type="Rhea" id="RHEA-COMP:12315"/>
        <dbReference type="ChEBI" id="CHEBI:15377"/>
        <dbReference type="ChEBI" id="CHEBI:16044"/>
        <dbReference type="ChEBI" id="CHEBI:29950"/>
        <dbReference type="ChEBI" id="CHEBI:44120"/>
        <dbReference type="ChEBI" id="CHEBI:50058"/>
        <dbReference type="EC" id="1.8.4.11"/>
    </reaction>
</comment>
<protein>
    <recommendedName>
        <fullName evidence="4">Peptide methionine sulfoxide reductase MsrA</fullName>
        <shortName evidence="4">Protein-methionine-S-oxide reductase</shortName>
        <ecNumber evidence="4">1.8.4.11</ecNumber>
    </recommendedName>
    <alternativeName>
        <fullName evidence="4">Peptide-methionine (S)-S-oxide reductase</fullName>
        <shortName evidence="4">Peptide Met(O) reductase</shortName>
    </alternativeName>
</protein>
<accession>A0A246JPW5</accession>
<dbReference type="Gene3D" id="3.30.1060.10">
    <property type="entry name" value="Peptide methionine sulphoxide reductase MsrA"/>
    <property type="match status" value="1"/>
</dbReference>
<comment type="caution">
    <text evidence="6">The sequence shown here is derived from an EMBL/GenBank/DDBJ whole genome shotgun (WGS) entry which is preliminary data.</text>
</comment>
<dbReference type="PANTHER" id="PTHR43774">
    <property type="entry name" value="PEPTIDE METHIONINE SULFOXIDE REDUCTASE"/>
    <property type="match status" value="1"/>
</dbReference>
<dbReference type="InterPro" id="IPR036509">
    <property type="entry name" value="Met_Sox_Rdtase_MsrA_sf"/>
</dbReference>
<dbReference type="Proteomes" id="UP000197361">
    <property type="component" value="Unassembled WGS sequence"/>
</dbReference>
<evidence type="ECO:0000259" key="5">
    <source>
        <dbReference type="Pfam" id="PF01625"/>
    </source>
</evidence>
<dbReference type="AlphaFoldDB" id="A0A246JPW5"/>
<dbReference type="PANTHER" id="PTHR43774:SF1">
    <property type="entry name" value="PEPTIDE METHIONINE SULFOXIDE REDUCTASE MSRA 2"/>
    <property type="match status" value="1"/>
</dbReference>
<dbReference type="NCBIfam" id="TIGR00401">
    <property type="entry name" value="msrA"/>
    <property type="match status" value="1"/>
</dbReference>
<evidence type="ECO:0000256" key="2">
    <source>
        <dbReference type="ARBA" id="ARBA00047806"/>
    </source>
</evidence>
<dbReference type="GO" id="GO:0033744">
    <property type="term" value="F:L-methionine:thioredoxin-disulfide S-oxidoreductase activity"/>
    <property type="evidence" value="ECO:0007669"/>
    <property type="project" value="RHEA"/>
</dbReference>
<dbReference type="EMBL" id="NISK01000004">
    <property type="protein sequence ID" value="OWQ94709.1"/>
    <property type="molecule type" value="Genomic_DNA"/>
</dbReference>
<sequence length="270" mass="29462">MKKEAPHAQPFPLRLVFVDARRFRDWRDLYRAQPARAADPRVTQVRGAPFSRIIATIVAGAIVAQCTPAQAESVVKLPAAAVDPAVKAKRATAVLAGGCFWGVEGVFANVKGVISVESGYHGGSAATAKYELTHDGKSGHAEAVRIVYDPTQVSYGTLLRVLFSVVADPTLKNRQGPDVGSQYRAAIVPLDATQRQVATSYLAQIGKGKYFARPIVVPVESYKRFYRAEANHQDFMRRNPSNGYIVRWDAPKLAAFKRLFPAMVRATPAP</sequence>
<dbReference type="EC" id="1.8.4.11" evidence="4"/>
<comment type="function">
    <text evidence="4">Has an important function as a repair enzyme for proteins that have been inactivated by oxidation. Catalyzes the reversible oxidation-reduction of methionine sulfoxide in proteins to methionine.</text>
</comment>
<comment type="catalytic activity">
    <reaction evidence="3 4">
        <text>[thioredoxin]-disulfide + L-methionine + H2O = L-methionine (S)-S-oxide + [thioredoxin]-dithiol</text>
        <dbReference type="Rhea" id="RHEA:19993"/>
        <dbReference type="Rhea" id="RHEA-COMP:10698"/>
        <dbReference type="Rhea" id="RHEA-COMP:10700"/>
        <dbReference type="ChEBI" id="CHEBI:15377"/>
        <dbReference type="ChEBI" id="CHEBI:29950"/>
        <dbReference type="ChEBI" id="CHEBI:50058"/>
        <dbReference type="ChEBI" id="CHEBI:57844"/>
        <dbReference type="ChEBI" id="CHEBI:58772"/>
        <dbReference type="EC" id="1.8.4.11"/>
    </reaction>
</comment>
<name>A0A246JPW5_9SPHN</name>
<dbReference type="OrthoDB" id="4174719at2"/>
<evidence type="ECO:0000256" key="3">
    <source>
        <dbReference type="ARBA" id="ARBA00048782"/>
    </source>
</evidence>